<dbReference type="PANTHER" id="PTHR43649">
    <property type="entry name" value="ARABINOSE-BINDING PROTEIN-RELATED"/>
    <property type="match status" value="1"/>
</dbReference>
<accession>A0A261FSN7</accession>
<evidence type="ECO:0000313" key="3">
    <source>
        <dbReference type="Proteomes" id="UP000216352"/>
    </source>
</evidence>
<evidence type="ECO:0000256" key="1">
    <source>
        <dbReference type="SAM" id="SignalP"/>
    </source>
</evidence>
<keyword evidence="1" id="KW-0732">Signal</keyword>
<dbReference type="SUPFAM" id="SSF53850">
    <property type="entry name" value="Periplasmic binding protein-like II"/>
    <property type="match status" value="1"/>
</dbReference>
<dbReference type="STRING" id="1603886.GCA_001895165_00251"/>
<dbReference type="Pfam" id="PF13416">
    <property type="entry name" value="SBP_bac_8"/>
    <property type="match status" value="1"/>
</dbReference>
<feature type="chain" id="PRO_5043153366" evidence="1">
    <location>
        <begin position="26"/>
        <end position="450"/>
    </location>
</feature>
<dbReference type="PROSITE" id="PS51257">
    <property type="entry name" value="PROKAR_LIPOPROTEIN"/>
    <property type="match status" value="1"/>
</dbReference>
<gene>
    <name evidence="2" type="ORF">BLEM_1343</name>
</gene>
<dbReference type="RefSeq" id="WP_072723751.1">
    <property type="nucleotide sequence ID" value="NZ_BDIS01000002.1"/>
</dbReference>
<dbReference type="Gene3D" id="3.40.190.10">
    <property type="entry name" value="Periplasmic binding protein-like II"/>
    <property type="match status" value="1"/>
</dbReference>
<keyword evidence="3" id="KW-1185">Reference proteome</keyword>
<feature type="signal peptide" evidence="1">
    <location>
        <begin position="1"/>
        <end position="25"/>
    </location>
</feature>
<protein>
    <submittedName>
        <fullName evidence="2">Sugar ABC transporter substrate-binding protein</fullName>
    </submittedName>
</protein>
<proteinExistence type="predicted"/>
<name>A0A261FSN7_9BIFI</name>
<dbReference type="AlphaFoldDB" id="A0A261FSN7"/>
<reference evidence="2 3" key="1">
    <citation type="journal article" date="2017" name="BMC Genomics">
        <title>Comparative genomic and phylogenomic analyses of the Bifidobacteriaceae family.</title>
        <authorList>
            <person name="Lugli G.A."/>
            <person name="Milani C."/>
            <person name="Turroni F."/>
            <person name="Duranti S."/>
            <person name="Mancabelli L."/>
            <person name="Mangifesta M."/>
            <person name="Ferrario C."/>
            <person name="Modesto M."/>
            <person name="Mattarelli P."/>
            <person name="Jiri K."/>
            <person name="van Sinderen D."/>
            <person name="Ventura M."/>
        </authorList>
    </citation>
    <scope>NUCLEOTIDE SEQUENCE [LARGE SCALE GENOMIC DNA]</scope>
    <source>
        <strain evidence="2 3">DSM 28807</strain>
    </source>
</reference>
<evidence type="ECO:0000313" key="2">
    <source>
        <dbReference type="EMBL" id="OZG61806.1"/>
    </source>
</evidence>
<dbReference type="OrthoDB" id="358201at2"/>
<dbReference type="EMBL" id="MWWX01000008">
    <property type="protein sequence ID" value="OZG61806.1"/>
    <property type="molecule type" value="Genomic_DNA"/>
</dbReference>
<organism evidence="2 3">
    <name type="scientific">Bifidobacterium lemurum</name>
    <dbReference type="NCBI Taxonomy" id="1603886"/>
    <lineage>
        <taxon>Bacteria</taxon>
        <taxon>Bacillati</taxon>
        <taxon>Actinomycetota</taxon>
        <taxon>Actinomycetes</taxon>
        <taxon>Bifidobacteriales</taxon>
        <taxon>Bifidobacteriaceae</taxon>
        <taxon>Bifidobacterium</taxon>
    </lineage>
</organism>
<sequence length="450" mass="49367">MKKTLRTAIAAVSATALLASLAACGGETAQSDEKELTVSWYYSSDGGDTIERAIALYKEQNPDVTINEVHTSFEQMNKNAALTLQADDAPDVALYNQGTSSVGNLASQGVISDLSEYAEEYGWDEILPESIQTIAKYKADDGGIMSADGDWYGVPINGEFTLAYYNADMFEENGIAIPTTFEELESAMQQFVDKGITPVAFEGNETASQHLWYQLALSKADRQWVEDYQSYEHDVDFTGEPFTYAANKFAEWVEKGYLPNNSGGLVAEDMITQFCAGEYPIMFSGSWWFGRVNQDGDFKAAYSVFPGNENLNTGGTGKLWVVPETSQHKDLAADFLNFLLSEDVQNMLATEAGLPFNSSDDYSLESLPDALKNPNGTFDDMQEETKEFNNVFKTLLENDAISLYPDWPSAGMYNSLNSALQGLINGNSTPEEATAEIQAAYEEGKADLGL</sequence>
<dbReference type="InterPro" id="IPR050490">
    <property type="entry name" value="Bact_solute-bd_prot1"/>
</dbReference>
<dbReference type="InterPro" id="IPR006059">
    <property type="entry name" value="SBP"/>
</dbReference>
<comment type="caution">
    <text evidence="2">The sequence shown here is derived from an EMBL/GenBank/DDBJ whole genome shotgun (WGS) entry which is preliminary data.</text>
</comment>
<dbReference type="Proteomes" id="UP000216352">
    <property type="component" value="Unassembled WGS sequence"/>
</dbReference>